<sequence length="144" mass="15630">MSRPEIDFDAQDQAEVYDETHIDDEGEGELSLDEADDVLDVTQTEGDADEEAFDEDDLDLERDLALDGVEAEADALLGVDAIRIGEADANGEVGSGPDEIELVYAGLMRNQRGAQASAAHWEAKRLSDDDIEDLGYGPDTEERA</sequence>
<evidence type="ECO:0000313" key="3">
    <source>
        <dbReference type="Proteomes" id="UP000663942"/>
    </source>
</evidence>
<reference evidence="2 3" key="1">
    <citation type="submission" date="2020-09" db="EMBL/GenBank/DDBJ databases">
        <title>Brevundimonas sp. LVF1 isolated from an oligotrophic pond in Goettingen, Germany.</title>
        <authorList>
            <person name="Friedrich I."/>
            <person name="Klassen A."/>
            <person name="Neubauer H."/>
            <person name="Schneider D."/>
            <person name="Hertel R."/>
            <person name="Daniel R."/>
        </authorList>
    </citation>
    <scope>NUCLEOTIDE SEQUENCE [LARGE SCALE GENOMIC DNA]</scope>
    <source>
        <strain evidence="2 3">LVF1</strain>
    </source>
</reference>
<dbReference type="EMBL" id="CP062006">
    <property type="protein sequence ID" value="QTC88808.1"/>
    <property type="molecule type" value="Genomic_DNA"/>
</dbReference>
<evidence type="ECO:0008006" key="4">
    <source>
        <dbReference type="Google" id="ProtNLM"/>
    </source>
</evidence>
<evidence type="ECO:0000313" key="2">
    <source>
        <dbReference type="EMBL" id="QTC88808.1"/>
    </source>
</evidence>
<feature type="region of interest" description="Disordered" evidence="1">
    <location>
        <begin position="1"/>
        <end position="34"/>
    </location>
</feature>
<keyword evidence="3" id="KW-1185">Reference proteome</keyword>
<protein>
    <recommendedName>
        <fullName evidence="4">DUF5709 domain-containing protein</fullName>
    </recommendedName>
</protein>
<accession>A0ABX7SP71</accession>
<dbReference type="Proteomes" id="UP000663942">
    <property type="component" value="Chromosome"/>
</dbReference>
<feature type="region of interest" description="Disordered" evidence="1">
    <location>
        <begin position="117"/>
        <end position="144"/>
    </location>
</feature>
<evidence type="ECO:0000256" key="1">
    <source>
        <dbReference type="SAM" id="MobiDB-lite"/>
    </source>
</evidence>
<proteinExistence type="predicted"/>
<organism evidence="2 3">
    <name type="scientific">Brevundimonas pondensis</name>
    <dbReference type="NCBI Taxonomy" id="2774189"/>
    <lineage>
        <taxon>Bacteria</taxon>
        <taxon>Pseudomonadati</taxon>
        <taxon>Pseudomonadota</taxon>
        <taxon>Alphaproteobacteria</taxon>
        <taxon>Caulobacterales</taxon>
        <taxon>Caulobacteraceae</taxon>
        <taxon>Brevundimonas</taxon>
    </lineage>
</organism>
<feature type="compositionally biased region" description="Acidic residues" evidence="1">
    <location>
        <begin position="7"/>
        <end position="34"/>
    </location>
</feature>
<dbReference type="RefSeq" id="WP_207826251.1">
    <property type="nucleotide sequence ID" value="NZ_CP062006.1"/>
</dbReference>
<gene>
    <name evidence="2" type="ORF">IFE19_05515</name>
</gene>
<name>A0ABX7SP71_9CAUL</name>